<evidence type="ECO:0000256" key="1">
    <source>
        <dbReference type="SAM" id="MobiDB-lite"/>
    </source>
</evidence>
<evidence type="ECO:0000313" key="2">
    <source>
        <dbReference type="EMBL" id="QUX31508.1"/>
    </source>
</evidence>
<dbReference type="EMBL" id="CP074132">
    <property type="protein sequence ID" value="QUX31508.1"/>
    <property type="molecule type" value="Genomic_DNA"/>
</dbReference>
<protein>
    <submittedName>
        <fullName evidence="2">Uncharacterized protein</fullName>
    </submittedName>
</protein>
<reference evidence="3" key="1">
    <citation type="submission" date="2021-05" db="EMBL/GenBank/DDBJ databases">
        <title>Direct Submission.</title>
        <authorList>
            <person name="Li K."/>
            <person name="Gao J."/>
        </authorList>
    </citation>
    <scope>NUCLEOTIDE SEQUENCE [LARGE SCALE GENOMIC DNA]</scope>
    <source>
        <strain evidence="3">HDS12</strain>
    </source>
</reference>
<keyword evidence="3" id="KW-1185">Reference proteome</keyword>
<organism evidence="2 3">
    <name type="scientific">Nocardiopsis akebiae</name>
    <dbReference type="NCBI Taxonomy" id="2831968"/>
    <lineage>
        <taxon>Bacteria</taxon>
        <taxon>Bacillati</taxon>
        <taxon>Actinomycetota</taxon>
        <taxon>Actinomycetes</taxon>
        <taxon>Streptosporangiales</taxon>
        <taxon>Nocardiopsidaceae</taxon>
        <taxon>Nocardiopsis</taxon>
    </lineage>
</organism>
<proteinExistence type="predicted"/>
<gene>
    <name evidence="2" type="ORF">KGD83_14090</name>
</gene>
<name>A0ABX8CFW9_9ACTN</name>
<dbReference type="Proteomes" id="UP000678016">
    <property type="component" value="Chromosome"/>
</dbReference>
<sequence length="252" mass="28647">MTGSAPPRQELGRGVERVAGRPGSGTGGDDGRAWDARLGWAYGLTADDPAERAAALLRLGEARENVRAAFTRFNEWLRTPLPGGREGYRRAEYLKAYAPVQESQGCLLPDALWNRPRGDVRAWPGLPYALLYLEWEAKYPREWTRHAKKWGTKERLVRDVAVAGHDEAVGARLSDLVETVVRRRYRCKDREYVRVARVLDGEDLRARLTAAAGSDRPWARRHAAYVLWLLDRPGVPNTRSVWRTWNTEEFRG</sequence>
<feature type="region of interest" description="Disordered" evidence="1">
    <location>
        <begin position="1"/>
        <end position="31"/>
    </location>
</feature>
<accession>A0ABX8CFW9</accession>
<evidence type="ECO:0000313" key="3">
    <source>
        <dbReference type="Proteomes" id="UP000678016"/>
    </source>
</evidence>
<feature type="compositionally biased region" description="Basic and acidic residues" evidence="1">
    <location>
        <begin position="10"/>
        <end position="19"/>
    </location>
</feature>